<evidence type="ECO:0008006" key="3">
    <source>
        <dbReference type="Google" id="ProtNLM"/>
    </source>
</evidence>
<protein>
    <recommendedName>
        <fullName evidence="3">HNH nuclease domain-containing protein</fullName>
    </recommendedName>
</protein>
<dbReference type="EMBL" id="AJLR01000042">
    <property type="protein sequence ID" value="EKN68062.1"/>
    <property type="molecule type" value="Genomic_DNA"/>
</dbReference>
<evidence type="ECO:0000313" key="1">
    <source>
        <dbReference type="EMBL" id="EKN68062.1"/>
    </source>
</evidence>
<organism evidence="1 2">
    <name type="scientific">Schinkia azotoformans LMG 9581</name>
    <dbReference type="NCBI Taxonomy" id="1131731"/>
    <lineage>
        <taxon>Bacteria</taxon>
        <taxon>Bacillati</taxon>
        <taxon>Bacillota</taxon>
        <taxon>Bacilli</taxon>
        <taxon>Bacillales</taxon>
        <taxon>Bacillaceae</taxon>
        <taxon>Calidifontibacillus/Schinkia group</taxon>
        <taxon>Schinkia</taxon>
    </lineage>
</organism>
<accession>K6D6D4</accession>
<comment type="caution">
    <text evidence="1">The sequence shown here is derived from an EMBL/GenBank/DDBJ whole genome shotgun (WGS) entry which is preliminary data.</text>
</comment>
<name>K6D6D4_SCHAZ</name>
<dbReference type="STRING" id="1131731.BAZO_06079"/>
<gene>
    <name evidence="1" type="ORF">BAZO_06079</name>
</gene>
<proteinExistence type="predicted"/>
<dbReference type="Proteomes" id="UP000006315">
    <property type="component" value="Unassembled WGS sequence"/>
</dbReference>
<dbReference type="PATRIC" id="fig|1131731.3.peg.1266"/>
<dbReference type="AlphaFoldDB" id="K6D6D4"/>
<sequence length="134" mass="16146">MLKSCQYCHSIHDTKYDCPKKPKKSRSEDKTTDADRFRWSSVWQKKRKQIRESRDMHMCQVCIRELYNTSIKYNYTDIQVHHVIGLQEGEEGWDRRLDNSNLISLCPYHHGMAEHGEISKQELFEIINEQENKW</sequence>
<keyword evidence="2" id="KW-1185">Reference proteome</keyword>
<reference evidence="1 2" key="1">
    <citation type="journal article" date="2012" name="Front. Microbiol.">
        <title>Redundancy and modularity in membrane-associated dissimilatory nitrate reduction in Bacillus.</title>
        <authorList>
            <person name="Heylen K."/>
            <person name="Keltjens J."/>
        </authorList>
    </citation>
    <scope>NUCLEOTIDE SEQUENCE [LARGE SCALE GENOMIC DNA]</scope>
    <source>
        <strain evidence="1 2">LMG 9581</strain>
    </source>
</reference>
<evidence type="ECO:0000313" key="2">
    <source>
        <dbReference type="Proteomes" id="UP000006315"/>
    </source>
</evidence>